<dbReference type="PANTHER" id="PTHR46477">
    <property type="entry name" value="CYSTEINE/HISTIDINE-RICH C1 DOMAIN FAMILY PROTEIN"/>
    <property type="match status" value="1"/>
</dbReference>
<dbReference type="EMBL" id="JAYKXN010000004">
    <property type="protein sequence ID" value="KAK7295717.1"/>
    <property type="molecule type" value="Genomic_DNA"/>
</dbReference>
<reference evidence="3 4" key="1">
    <citation type="submission" date="2024-01" db="EMBL/GenBank/DDBJ databases">
        <title>The genomes of 5 underutilized Papilionoideae crops provide insights into root nodulation and disease resistance.</title>
        <authorList>
            <person name="Yuan L."/>
        </authorList>
    </citation>
    <scope>NUCLEOTIDE SEQUENCE [LARGE SCALE GENOMIC DNA]</scope>
    <source>
        <strain evidence="3">LY-2023</strain>
        <tissue evidence="3">Leaf</tissue>
    </source>
</reference>
<gene>
    <name evidence="3" type="ORF">RJT34_18628</name>
</gene>
<dbReference type="Proteomes" id="UP001359559">
    <property type="component" value="Unassembled WGS sequence"/>
</dbReference>
<feature type="signal peptide" evidence="2">
    <location>
        <begin position="1"/>
        <end position="20"/>
    </location>
</feature>
<organism evidence="3 4">
    <name type="scientific">Clitoria ternatea</name>
    <name type="common">Butterfly pea</name>
    <dbReference type="NCBI Taxonomy" id="43366"/>
    <lineage>
        <taxon>Eukaryota</taxon>
        <taxon>Viridiplantae</taxon>
        <taxon>Streptophyta</taxon>
        <taxon>Embryophyta</taxon>
        <taxon>Tracheophyta</taxon>
        <taxon>Spermatophyta</taxon>
        <taxon>Magnoliopsida</taxon>
        <taxon>eudicotyledons</taxon>
        <taxon>Gunneridae</taxon>
        <taxon>Pentapetalae</taxon>
        <taxon>rosids</taxon>
        <taxon>fabids</taxon>
        <taxon>Fabales</taxon>
        <taxon>Fabaceae</taxon>
        <taxon>Papilionoideae</taxon>
        <taxon>50 kb inversion clade</taxon>
        <taxon>NPAAA clade</taxon>
        <taxon>indigoferoid/millettioid clade</taxon>
        <taxon>Phaseoleae</taxon>
        <taxon>Clitoria</taxon>
    </lineage>
</organism>
<evidence type="ECO:0008006" key="5">
    <source>
        <dbReference type="Google" id="ProtNLM"/>
    </source>
</evidence>
<evidence type="ECO:0000256" key="1">
    <source>
        <dbReference type="SAM" id="Phobius"/>
    </source>
</evidence>
<name>A0AAN9JBY0_CLITE</name>
<sequence length="297" mass="33387">MRLLLMVQPCKLLLVELELADVERQRNLPFATTDPQLQNSHNIIFVSSSSITTKMDCPKHSQPLQHKSPGAPFRCNGCHELGFGVSYYCENSRCSYKLHDVCTDPVSVATHPFFPGSVFTFYNKAPGYRPRYCDACGKDVLGFVYHCSKTGYDLHPCCLQLKHRISDEEGSVALTLCNTTKKKCVKCKHRNVVDRVKGWSYVSSEGNCYHVSCVKELVLENWNRGYFSHETNSRDQESQIVVRSMGNMVQSGGRSMRSGTMRKYIKMAVVVFKLIFSAIFGNPVSAIAALVEAMVDN</sequence>
<accession>A0AAN9JBY0</accession>
<comment type="caution">
    <text evidence="3">The sequence shown here is derived from an EMBL/GenBank/DDBJ whole genome shotgun (WGS) entry which is preliminary data.</text>
</comment>
<feature type="chain" id="PRO_5042832633" description="DC1 domain-containing protein" evidence="2">
    <location>
        <begin position="21"/>
        <end position="297"/>
    </location>
</feature>
<dbReference type="SUPFAM" id="SSF57889">
    <property type="entry name" value="Cysteine-rich domain"/>
    <property type="match status" value="1"/>
</dbReference>
<evidence type="ECO:0000313" key="3">
    <source>
        <dbReference type="EMBL" id="KAK7295717.1"/>
    </source>
</evidence>
<keyword evidence="1" id="KW-1133">Transmembrane helix</keyword>
<keyword evidence="4" id="KW-1185">Reference proteome</keyword>
<evidence type="ECO:0000313" key="4">
    <source>
        <dbReference type="Proteomes" id="UP001359559"/>
    </source>
</evidence>
<dbReference type="InterPro" id="IPR046349">
    <property type="entry name" value="C1-like_sf"/>
</dbReference>
<keyword evidence="1" id="KW-0472">Membrane</keyword>
<feature type="transmembrane region" description="Helical" evidence="1">
    <location>
        <begin position="264"/>
        <end position="291"/>
    </location>
</feature>
<proteinExistence type="predicted"/>
<dbReference type="AlphaFoldDB" id="A0AAN9JBY0"/>
<keyword evidence="1" id="KW-0812">Transmembrane</keyword>
<dbReference type="PANTHER" id="PTHR46477:SF15">
    <property type="entry name" value="CYSTEINE_HISTIDINE-RICH C1 DOMAIN PROTEIN"/>
    <property type="match status" value="1"/>
</dbReference>
<protein>
    <recommendedName>
        <fullName evidence="5">DC1 domain-containing protein</fullName>
    </recommendedName>
</protein>
<keyword evidence="2" id="KW-0732">Signal</keyword>
<evidence type="ECO:0000256" key="2">
    <source>
        <dbReference type="SAM" id="SignalP"/>
    </source>
</evidence>